<dbReference type="InterPro" id="IPR006015">
    <property type="entry name" value="Universal_stress_UspA"/>
</dbReference>
<comment type="caution">
    <text evidence="3">The sequence shown here is derived from an EMBL/GenBank/DDBJ whole genome shotgun (WGS) entry which is preliminary data.</text>
</comment>
<evidence type="ECO:0000256" key="1">
    <source>
        <dbReference type="ARBA" id="ARBA00008791"/>
    </source>
</evidence>
<evidence type="ECO:0000313" key="4">
    <source>
        <dbReference type="Proteomes" id="UP001205560"/>
    </source>
</evidence>
<dbReference type="Pfam" id="PF00582">
    <property type="entry name" value="Usp"/>
    <property type="match status" value="1"/>
</dbReference>
<protein>
    <submittedName>
        <fullName evidence="3">Universal stress protein</fullName>
    </submittedName>
</protein>
<dbReference type="CDD" id="cd00293">
    <property type="entry name" value="USP-like"/>
    <property type="match status" value="1"/>
</dbReference>
<dbReference type="InterPro" id="IPR014729">
    <property type="entry name" value="Rossmann-like_a/b/a_fold"/>
</dbReference>
<dbReference type="EMBL" id="JANUGX010000007">
    <property type="protein sequence ID" value="MCS0589096.1"/>
    <property type="molecule type" value="Genomic_DNA"/>
</dbReference>
<dbReference type="PRINTS" id="PR01438">
    <property type="entry name" value="UNVRSLSTRESS"/>
</dbReference>
<evidence type="ECO:0000313" key="3">
    <source>
        <dbReference type="EMBL" id="MCS0589096.1"/>
    </source>
</evidence>
<dbReference type="InterPro" id="IPR006016">
    <property type="entry name" value="UspA"/>
</dbReference>
<dbReference type="Proteomes" id="UP001205560">
    <property type="component" value="Unassembled WGS sequence"/>
</dbReference>
<dbReference type="Gene3D" id="3.40.50.620">
    <property type="entry name" value="HUPs"/>
    <property type="match status" value="1"/>
</dbReference>
<organism evidence="3 4">
    <name type="scientific">Massilia norwichensis</name>
    <dbReference type="NCBI Taxonomy" id="1442366"/>
    <lineage>
        <taxon>Bacteria</taxon>
        <taxon>Pseudomonadati</taxon>
        <taxon>Pseudomonadota</taxon>
        <taxon>Betaproteobacteria</taxon>
        <taxon>Burkholderiales</taxon>
        <taxon>Oxalobacteraceae</taxon>
        <taxon>Telluria group</taxon>
        <taxon>Massilia</taxon>
    </lineage>
</organism>
<sequence length="150" mass="15709">MYQRILVPSDGTELCSPALATAIDLAQAGGGTIVGLHVGPPARLGPLTEEDPVRAAWLSEREQTGTEALAWIARRAAEAGVPCETILVHHESPAAAIVGTARDRLCDLIVMASHGHGRLRRRLLGSEVQKVLETCAIPVLVVRGPSNGGA</sequence>
<accession>A0ABT2A4H2</accession>
<gene>
    <name evidence="3" type="ORF">NX782_07745</name>
</gene>
<feature type="domain" description="UspA" evidence="2">
    <location>
        <begin position="1"/>
        <end position="143"/>
    </location>
</feature>
<dbReference type="SUPFAM" id="SSF52402">
    <property type="entry name" value="Adenine nucleotide alpha hydrolases-like"/>
    <property type="match status" value="1"/>
</dbReference>
<keyword evidence="4" id="KW-1185">Reference proteome</keyword>
<evidence type="ECO:0000259" key="2">
    <source>
        <dbReference type="Pfam" id="PF00582"/>
    </source>
</evidence>
<dbReference type="PANTHER" id="PTHR46268:SF15">
    <property type="entry name" value="UNIVERSAL STRESS PROTEIN HP_0031"/>
    <property type="match status" value="1"/>
</dbReference>
<dbReference type="PANTHER" id="PTHR46268">
    <property type="entry name" value="STRESS RESPONSE PROTEIN NHAX"/>
    <property type="match status" value="1"/>
</dbReference>
<name>A0ABT2A4H2_9BURK</name>
<dbReference type="RefSeq" id="WP_258844868.1">
    <property type="nucleotide sequence ID" value="NZ_JANUGX010000007.1"/>
</dbReference>
<comment type="similarity">
    <text evidence="1">Belongs to the universal stress protein A family.</text>
</comment>
<proteinExistence type="inferred from homology"/>
<reference evidence="3 4" key="1">
    <citation type="submission" date="2022-08" db="EMBL/GenBank/DDBJ databases">
        <title>Reclassification of Massilia species as members of the genera Telluria, Duganella, Pseudoduganella, Mokoshia gen. nov. and Zemynaea gen. nov. using orthogonal and non-orthogonal genome-based approaches.</title>
        <authorList>
            <person name="Bowman J.P."/>
        </authorList>
    </citation>
    <scope>NUCLEOTIDE SEQUENCE [LARGE SCALE GENOMIC DNA]</scope>
    <source>
        <strain evidence="3 4">LMG 28164</strain>
    </source>
</reference>